<keyword evidence="7" id="KW-1185">Reference proteome</keyword>
<evidence type="ECO:0000256" key="3">
    <source>
        <dbReference type="ARBA" id="ARBA00023163"/>
    </source>
</evidence>
<dbReference type="PANTHER" id="PTHR46796">
    <property type="entry name" value="HTH-TYPE TRANSCRIPTIONAL ACTIVATOR RHAS-RELATED"/>
    <property type="match status" value="1"/>
</dbReference>
<dbReference type="Gene3D" id="3.40.50.880">
    <property type="match status" value="1"/>
</dbReference>
<feature type="region of interest" description="Disordered" evidence="4">
    <location>
        <begin position="285"/>
        <end position="305"/>
    </location>
</feature>
<comment type="caution">
    <text evidence="6">The sequence shown here is derived from an EMBL/GenBank/DDBJ whole genome shotgun (WGS) entry which is preliminary data.</text>
</comment>
<sequence length="305" mass="33299">MPLQQPAVILNYPGSMPSAVLGLNDILSHAGLAPLTVTQPDLAPALTRAVILPPSAREVHPSDAPWVTGWLAEQSAQGALICSACTGLHWIAAAGIDRGRPVTTHWGLETRIRLEYPALQLDTARLVIEHTDLVTAGGLMAWIDLALVVIERLAGRAAMLDTARHFIIDPGRRDQRRYRRFLPPMDHGDRPVLAAQQRIEAQLAEPLSAANLAAAVGLSLRSLQRRFTRTTGHSLTAYQQNLRIERARDLLTTTGRSVAEIAAEVGYSDLPAFHRVFSRQAGMTPGRFRRTQWNAPSPATPSPVR</sequence>
<dbReference type="InterPro" id="IPR050204">
    <property type="entry name" value="AraC_XylS_family_regulators"/>
</dbReference>
<keyword evidence="3" id="KW-0804">Transcription</keyword>
<dbReference type="InterPro" id="IPR020449">
    <property type="entry name" value="Tscrpt_reg_AraC-type_HTH"/>
</dbReference>
<dbReference type="RefSeq" id="WP_222509375.1">
    <property type="nucleotide sequence ID" value="NZ_JAHVJA010000009.1"/>
</dbReference>
<dbReference type="SMART" id="SM00342">
    <property type="entry name" value="HTH_ARAC"/>
    <property type="match status" value="1"/>
</dbReference>
<dbReference type="SUPFAM" id="SSF52317">
    <property type="entry name" value="Class I glutamine amidotransferase-like"/>
    <property type="match status" value="1"/>
</dbReference>
<accession>A0ABS7NJC3</accession>
<evidence type="ECO:0000259" key="5">
    <source>
        <dbReference type="PROSITE" id="PS01124"/>
    </source>
</evidence>
<evidence type="ECO:0000256" key="4">
    <source>
        <dbReference type="SAM" id="MobiDB-lite"/>
    </source>
</evidence>
<keyword evidence="2" id="KW-0238">DNA-binding</keyword>
<evidence type="ECO:0000256" key="2">
    <source>
        <dbReference type="ARBA" id="ARBA00023125"/>
    </source>
</evidence>
<feature type="domain" description="HTH araC/xylS-type" evidence="5">
    <location>
        <begin position="193"/>
        <end position="291"/>
    </location>
</feature>
<reference evidence="6 7" key="1">
    <citation type="submission" date="2021-06" db="EMBL/GenBank/DDBJ databases">
        <title>50 bacteria genomes isolated from Dapeng, Shenzhen, China.</title>
        <authorList>
            <person name="Zheng W."/>
            <person name="Yu S."/>
            <person name="Huang Y."/>
        </authorList>
    </citation>
    <scope>NUCLEOTIDE SEQUENCE [LARGE SCALE GENOMIC DNA]</scope>
    <source>
        <strain evidence="6 7">DP1N14-2</strain>
    </source>
</reference>
<dbReference type="Pfam" id="PF12833">
    <property type="entry name" value="HTH_18"/>
    <property type="match status" value="1"/>
</dbReference>
<gene>
    <name evidence="6" type="ORF">KUV26_17830</name>
</gene>
<dbReference type="EMBL" id="JAHVJA010000009">
    <property type="protein sequence ID" value="MBY6141301.1"/>
    <property type="molecule type" value="Genomic_DNA"/>
</dbReference>
<dbReference type="Gene3D" id="1.10.10.60">
    <property type="entry name" value="Homeodomain-like"/>
    <property type="match status" value="2"/>
</dbReference>
<organism evidence="6 7">
    <name type="scientific">Leisingera daeponensis</name>
    <dbReference type="NCBI Taxonomy" id="405746"/>
    <lineage>
        <taxon>Bacteria</taxon>
        <taxon>Pseudomonadati</taxon>
        <taxon>Pseudomonadota</taxon>
        <taxon>Alphaproteobacteria</taxon>
        <taxon>Rhodobacterales</taxon>
        <taxon>Roseobacteraceae</taxon>
        <taxon>Leisingera</taxon>
    </lineage>
</organism>
<evidence type="ECO:0000313" key="7">
    <source>
        <dbReference type="Proteomes" id="UP000766629"/>
    </source>
</evidence>
<dbReference type="InterPro" id="IPR018062">
    <property type="entry name" value="HTH_AraC-typ_CS"/>
</dbReference>
<dbReference type="SUPFAM" id="SSF46689">
    <property type="entry name" value="Homeodomain-like"/>
    <property type="match status" value="2"/>
</dbReference>
<name>A0ABS7NJC3_9RHOB</name>
<evidence type="ECO:0000313" key="6">
    <source>
        <dbReference type="EMBL" id="MBY6141301.1"/>
    </source>
</evidence>
<dbReference type="InterPro" id="IPR029062">
    <property type="entry name" value="Class_I_gatase-like"/>
</dbReference>
<dbReference type="PROSITE" id="PS01124">
    <property type="entry name" value="HTH_ARAC_FAMILY_2"/>
    <property type="match status" value="1"/>
</dbReference>
<dbReference type="PROSITE" id="PS00041">
    <property type="entry name" value="HTH_ARAC_FAMILY_1"/>
    <property type="match status" value="1"/>
</dbReference>
<dbReference type="Proteomes" id="UP000766629">
    <property type="component" value="Unassembled WGS sequence"/>
</dbReference>
<proteinExistence type="predicted"/>
<dbReference type="PRINTS" id="PR00032">
    <property type="entry name" value="HTHARAC"/>
</dbReference>
<keyword evidence="1" id="KW-0805">Transcription regulation</keyword>
<protein>
    <submittedName>
        <fullName evidence="6">Helix-turn-helix domain-containing protein</fullName>
    </submittedName>
</protein>
<dbReference type="InterPro" id="IPR009057">
    <property type="entry name" value="Homeodomain-like_sf"/>
</dbReference>
<evidence type="ECO:0000256" key="1">
    <source>
        <dbReference type="ARBA" id="ARBA00023015"/>
    </source>
</evidence>
<dbReference type="InterPro" id="IPR018060">
    <property type="entry name" value="HTH_AraC"/>
</dbReference>